<dbReference type="EMBL" id="JADBDY010000001">
    <property type="protein sequence ID" value="MBE1456057.1"/>
    <property type="molecule type" value="Genomic_DNA"/>
</dbReference>
<evidence type="ECO:0008006" key="4">
    <source>
        <dbReference type="Google" id="ProtNLM"/>
    </source>
</evidence>
<keyword evidence="3" id="KW-1185">Reference proteome</keyword>
<feature type="transmembrane region" description="Helical" evidence="1">
    <location>
        <begin position="37"/>
        <end position="57"/>
    </location>
</feature>
<gene>
    <name evidence="2" type="ORF">H4W79_000271</name>
</gene>
<feature type="transmembrane region" description="Helical" evidence="1">
    <location>
        <begin position="148"/>
        <end position="168"/>
    </location>
</feature>
<feature type="transmembrane region" description="Helical" evidence="1">
    <location>
        <begin position="174"/>
        <end position="195"/>
    </location>
</feature>
<dbReference type="RefSeq" id="WP_191275409.1">
    <property type="nucleotide sequence ID" value="NZ_BMXJ01000009.1"/>
</dbReference>
<name>A0ABR9HAK0_9ACTN</name>
<feature type="transmembrane region" description="Helical" evidence="1">
    <location>
        <begin position="63"/>
        <end position="89"/>
    </location>
</feature>
<accession>A0ABR9HAK0</accession>
<keyword evidence="1" id="KW-0472">Membrane</keyword>
<evidence type="ECO:0000313" key="2">
    <source>
        <dbReference type="EMBL" id="MBE1456057.1"/>
    </source>
</evidence>
<organism evidence="2 3">
    <name type="scientific">Nocardiopsis terrae</name>
    <dbReference type="NCBI Taxonomy" id="372655"/>
    <lineage>
        <taxon>Bacteria</taxon>
        <taxon>Bacillati</taxon>
        <taxon>Actinomycetota</taxon>
        <taxon>Actinomycetes</taxon>
        <taxon>Streptosporangiales</taxon>
        <taxon>Nocardiopsidaceae</taxon>
        <taxon>Nocardiopsis</taxon>
    </lineage>
</organism>
<keyword evidence="1" id="KW-1133">Transmembrane helix</keyword>
<sequence>MNEQTTHPRSAHRHPRALFGRMQVYAQNNPRPYAVRALLVLLSLAVLPPLVLSVILFDDWSVLMPVLVGAAVPVVVMGVLMVLLMPWFIRRTLGAWTLPPDTEPGHLLEAKRQLRRGGLHGDEDVNRIARVVAAQAEIKINSPRTINVLGLVAALLFGSLTALTYRLSGPGLDFWFQAGITLVFLSYPLLLGPWAKRYRQRARDFAKLYDARRQKD</sequence>
<keyword evidence="1" id="KW-0812">Transmembrane</keyword>
<evidence type="ECO:0000256" key="1">
    <source>
        <dbReference type="SAM" id="Phobius"/>
    </source>
</evidence>
<comment type="caution">
    <text evidence="2">The sequence shown here is derived from an EMBL/GenBank/DDBJ whole genome shotgun (WGS) entry which is preliminary data.</text>
</comment>
<dbReference type="Proteomes" id="UP000598217">
    <property type="component" value="Unassembled WGS sequence"/>
</dbReference>
<reference evidence="2 3" key="1">
    <citation type="submission" date="2020-10" db="EMBL/GenBank/DDBJ databases">
        <title>Sequencing the genomes of 1000 actinobacteria strains.</title>
        <authorList>
            <person name="Klenk H.-P."/>
        </authorList>
    </citation>
    <scope>NUCLEOTIDE SEQUENCE [LARGE SCALE GENOMIC DNA]</scope>
    <source>
        <strain evidence="2 3">DSM 45157</strain>
    </source>
</reference>
<evidence type="ECO:0000313" key="3">
    <source>
        <dbReference type="Proteomes" id="UP000598217"/>
    </source>
</evidence>
<proteinExistence type="predicted"/>
<protein>
    <recommendedName>
        <fullName evidence="4">Sensor</fullName>
    </recommendedName>
</protein>